<dbReference type="AlphaFoldDB" id="A0A7V9ABP3"/>
<dbReference type="PANTHER" id="PTHR11941">
    <property type="entry name" value="ENOYL-COA HYDRATASE-RELATED"/>
    <property type="match status" value="1"/>
</dbReference>
<accession>A0A7V9ABP3</accession>
<dbReference type="GO" id="GO:0016853">
    <property type="term" value="F:isomerase activity"/>
    <property type="evidence" value="ECO:0007669"/>
    <property type="project" value="UniProtKB-KW"/>
</dbReference>
<organism evidence="1 2">
    <name type="scientific">Thermogemmata fonticola</name>
    <dbReference type="NCBI Taxonomy" id="2755323"/>
    <lineage>
        <taxon>Bacteria</taxon>
        <taxon>Pseudomonadati</taxon>
        <taxon>Planctomycetota</taxon>
        <taxon>Planctomycetia</taxon>
        <taxon>Gemmatales</taxon>
        <taxon>Gemmataceae</taxon>
        <taxon>Thermogemmata</taxon>
    </lineage>
</organism>
<dbReference type="EMBL" id="JACEFB010000005">
    <property type="protein sequence ID" value="MBA2226223.1"/>
    <property type="molecule type" value="Genomic_DNA"/>
</dbReference>
<dbReference type="CDD" id="cd06558">
    <property type="entry name" value="crotonase-like"/>
    <property type="match status" value="1"/>
</dbReference>
<dbReference type="RefSeq" id="WP_194537669.1">
    <property type="nucleotide sequence ID" value="NZ_JACEFB010000005.1"/>
</dbReference>
<sequence length="425" mass="47465">MFPIYQSRHIRVDLERHIATLTFAFSPLEQQGWDGNALEEWERAIAWLYTSCPVGILVIRSGTKDSFCRGLHPLVLRELRRPADRAAFAWRGQQLIQKLAHWPGVSIASIDGLCRGVGWELALACDYRLAVQRAATRIELPQGLTCFGGSVLLQSRHSPQARHRLASGIPLSAREAFQLQLVDHLSYPSDGDNALSRLREQFGHSLAKRPLPAAWLGLASERRRFAAWNPPLPPNVISDLAADGAPLPFPHVIGVWGDIPAIEDWLLEALLKGALVLVHSPQQRYRQRLDQLEQRGFCTSQEKLLLLERLRPVDHPDDLAAAELIVLAPQYHPGELCRRLDPASLLVWVQPAGHAPLPPISQAYNTIVRPQRVVRLSFLHSRHVAVVPEEAVDELSVQRLVSWFQQGDYGVVVFPADARILASAA</sequence>
<dbReference type="GO" id="GO:0006635">
    <property type="term" value="P:fatty acid beta-oxidation"/>
    <property type="evidence" value="ECO:0007669"/>
    <property type="project" value="TreeGrafter"/>
</dbReference>
<reference evidence="1 2" key="1">
    <citation type="submission" date="2020-07" db="EMBL/GenBank/DDBJ databases">
        <title>Thermogemmata thermophila gen. nov., sp. nov., a novel moderate thermophilic planctomycete from a Kamchatka hot spring.</title>
        <authorList>
            <person name="Elcheninov A.G."/>
            <person name="Podosokorskaya O.A."/>
            <person name="Kovaleva O.L."/>
            <person name="Novikov A."/>
            <person name="Bonch-Osmolovskaya E.A."/>
            <person name="Toshchakov S.V."/>
            <person name="Kublanov I.V."/>
        </authorList>
    </citation>
    <scope>NUCLEOTIDE SEQUENCE [LARGE SCALE GENOMIC DNA]</scope>
    <source>
        <strain evidence="1 2">2918</strain>
    </source>
</reference>
<protein>
    <submittedName>
        <fullName evidence="1">Enoyl-CoA hydratase/isomerase family protein</fullName>
    </submittedName>
</protein>
<dbReference type="Pfam" id="PF00378">
    <property type="entry name" value="ECH_1"/>
    <property type="match status" value="1"/>
</dbReference>
<evidence type="ECO:0000313" key="1">
    <source>
        <dbReference type="EMBL" id="MBA2226223.1"/>
    </source>
</evidence>
<dbReference type="PANTHER" id="PTHR11941:SF54">
    <property type="entry name" value="ENOYL-COA HYDRATASE, MITOCHONDRIAL"/>
    <property type="match status" value="1"/>
</dbReference>
<dbReference type="Gene3D" id="3.90.226.10">
    <property type="entry name" value="2-enoyl-CoA Hydratase, Chain A, domain 1"/>
    <property type="match status" value="1"/>
</dbReference>
<comment type="caution">
    <text evidence="1">The sequence shown here is derived from an EMBL/GenBank/DDBJ whole genome shotgun (WGS) entry which is preliminary data.</text>
</comment>
<name>A0A7V9ABP3_9BACT</name>
<dbReference type="InterPro" id="IPR029045">
    <property type="entry name" value="ClpP/crotonase-like_dom_sf"/>
</dbReference>
<keyword evidence="2" id="KW-1185">Reference proteome</keyword>
<dbReference type="SUPFAM" id="SSF52096">
    <property type="entry name" value="ClpP/crotonase"/>
    <property type="match status" value="1"/>
</dbReference>
<dbReference type="InterPro" id="IPR001753">
    <property type="entry name" value="Enoyl-CoA_hydra/iso"/>
</dbReference>
<keyword evidence="1" id="KW-0413">Isomerase</keyword>
<gene>
    <name evidence="1" type="ORF">H0921_08625</name>
</gene>
<proteinExistence type="predicted"/>
<evidence type="ECO:0000313" key="2">
    <source>
        <dbReference type="Proteomes" id="UP000542342"/>
    </source>
</evidence>
<dbReference type="Proteomes" id="UP000542342">
    <property type="component" value="Unassembled WGS sequence"/>
</dbReference>